<gene>
    <name evidence="1" type="ORF">AVEN_176774_1</name>
</gene>
<accession>A0A4Y2TPT1</accession>
<reference evidence="1 2" key="1">
    <citation type="journal article" date="2019" name="Sci. Rep.">
        <title>Orb-weaving spider Araneus ventricosus genome elucidates the spidroin gene catalogue.</title>
        <authorList>
            <person name="Kono N."/>
            <person name="Nakamura H."/>
            <person name="Ohtoshi R."/>
            <person name="Moran D.A.P."/>
            <person name="Shinohara A."/>
            <person name="Yoshida Y."/>
            <person name="Fujiwara M."/>
            <person name="Mori M."/>
            <person name="Tomita M."/>
            <person name="Arakawa K."/>
        </authorList>
    </citation>
    <scope>NUCLEOTIDE SEQUENCE [LARGE SCALE GENOMIC DNA]</scope>
</reference>
<keyword evidence="2" id="KW-1185">Reference proteome</keyword>
<evidence type="ECO:0000313" key="1">
    <source>
        <dbReference type="EMBL" id="GBO02538.1"/>
    </source>
</evidence>
<comment type="caution">
    <text evidence="1">The sequence shown here is derived from an EMBL/GenBank/DDBJ whole genome shotgun (WGS) entry which is preliminary data.</text>
</comment>
<protein>
    <submittedName>
        <fullName evidence="1">Uncharacterized protein</fullName>
    </submittedName>
</protein>
<organism evidence="1 2">
    <name type="scientific">Araneus ventricosus</name>
    <name type="common">Orbweaver spider</name>
    <name type="synonym">Epeira ventricosa</name>
    <dbReference type="NCBI Taxonomy" id="182803"/>
    <lineage>
        <taxon>Eukaryota</taxon>
        <taxon>Metazoa</taxon>
        <taxon>Ecdysozoa</taxon>
        <taxon>Arthropoda</taxon>
        <taxon>Chelicerata</taxon>
        <taxon>Arachnida</taxon>
        <taxon>Araneae</taxon>
        <taxon>Araneomorphae</taxon>
        <taxon>Entelegynae</taxon>
        <taxon>Araneoidea</taxon>
        <taxon>Araneidae</taxon>
        <taxon>Araneus</taxon>
    </lineage>
</organism>
<sequence length="163" mass="18305">MSRRRRVPPYGIALIASIPIQAARTHLRITDISPSGGAYHRLHSARYFQAGCITAYGSNGDFPIQAARTTETQFCKSYRCWADISSGSALTTYGSDGIPNRRCVPPIAQYLDISSRRVRTTMDQIFTHHCFSTASHDFRPLVAWWKDLGFCAELVPGSKRFHH</sequence>
<name>A0A4Y2TPT1_ARAVE</name>
<evidence type="ECO:0000313" key="2">
    <source>
        <dbReference type="Proteomes" id="UP000499080"/>
    </source>
</evidence>
<dbReference type="Proteomes" id="UP000499080">
    <property type="component" value="Unassembled WGS sequence"/>
</dbReference>
<dbReference type="EMBL" id="BGPR01030174">
    <property type="protein sequence ID" value="GBO02538.1"/>
    <property type="molecule type" value="Genomic_DNA"/>
</dbReference>
<proteinExistence type="predicted"/>
<dbReference type="AlphaFoldDB" id="A0A4Y2TPT1"/>